<reference evidence="1" key="1">
    <citation type="submission" date="2020-01" db="EMBL/GenBank/DDBJ databases">
        <authorList>
            <person name="Chen W.-M."/>
        </authorList>
    </citation>
    <scope>NUCLEOTIDE SEQUENCE</scope>
    <source>
        <strain evidence="1">CYK-10</strain>
    </source>
</reference>
<proteinExistence type="predicted"/>
<sequence>MPHRYRIQPERELATFLFNGKLTVAEGAELFLDYVRAADFNPQHVMLCDARGVTEIEASFLSIFTKVARLAPELSRFRHPVVSVVLVSNQTVFGYVRMLEQILDMTTVIKMRPVWTEEEALALAGRTELSFASLFAT</sequence>
<organism evidence="1 2">
    <name type="scientific">Stagnihabitans tardus</name>
    <dbReference type="NCBI Taxonomy" id="2699202"/>
    <lineage>
        <taxon>Bacteria</taxon>
        <taxon>Pseudomonadati</taxon>
        <taxon>Pseudomonadota</taxon>
        <taxon>Alphaproteobacteria</taxon>
        <taxon>Rhodobacterales</taxon>
        <taxon>Paracoccaceae</taxon>
        <taxon>Stagnihabitans</taxon>
    </lineage>
</organism>
<evidence type="ECO:0000313" key="2">
    <source>
        <dbReference type="Proteomes" id="UP001193501"/>
    </source>
</evidence>
<dbReference type="AlphaFoldDB" id="A0AAE5BUV8"/>
<name>A0AAE5BUV8_9RHOB</name>
<comment type="caution">
    <text evidence="1">The sequence shown here is derived from an EMBL/GenBank/DDBJ whole genome shotgun (WGS) entry which is preliminary data.</text>
</comment>
<dbReference type="RefSeq" id="WP_168773343.1">
    <property type="nucleotide sequence ID" value="NZ_JAABNR010000002.1"/>
</dbReference>
<protein>
    <submittedName>
        <fullName evidence="1">Uncharacterized protein</fullName>
    </submittedName>
</protein>
<evidence type="ECO:0000313" key="1">
    <source>
        <dbReference type="EMBL" id="NBZ86538.1"/>
    </source>
</evidence>
<dbReference type="EMBL" id="JAABNR010000002">
    <property type="protein sequence ID" value="NBZ86538.1"/>
    <property type="molecule type" value="Genomic_DNA"/>
</dbReference>
<accession>A0AAE5BUV8</accession>
<dbReference type="Proteomes" id="UP001193501">
    <property type="component" value="Unassembled WGS sequence"/>
</dbReference>
<gene>
    <name evidence="1" type="ORF">GV832_03015</name>
</gene>
<keyword evidence="2" id="KW-1185">Reference proteome</keyword>